<keyword evidence="4 7" id="KW-0560">Oxidoreductase</keyword>
<evidence type="ECO:0000256" key="2">
    <source>
        <dbReference type="ARBA" id="ARBA00010617"/>
    </source>
</evidence>
<keyword evidence="9" id="KW-1185">Reference proteome</keyword>
<dbReference type="GO" id="GO:0005506">
    <property type="term" value="F:iron ion binding"/>
    <property type="evidence" value="ECO:0007669"/>
    <property type="project" value="InterPro"/>
</dbReference>
<evidence type="ECO:0000256" key="3">
    <source>
        <dbReference type="ARBA" id="ARBA00022723"/>
    </source>
</evidence>
<evidence type="ECO:0000313" key="8">
    <source>
        <dbReference type="EMBL" id="KAK0493224.1"/>
    </source>
</evidence>
<evidence type="ECO:0000313" key="9">
    <source>
        <dbReference type="Proteomes" id="UP001175228"/>
    </source>
</evidence>
<feature type="binding site" description="axial binding residue" evidence="6">
    <location>
        <position position="520"/>
    </location>
    <ligand>
        <name>heme</name>
        <dbReference type="ChEBI" id="CHEBI:30413"/>
    </ligand>
    <ligandPart>
        <name>Fe</name>
        <dbReference type="ChEBI" id="CHEBI:18248"/>
    </ligandPart>
</feature>
<evidence type="ECO:0000256" key="7">
    <source>
        <dbReference type="RuleBase" id="RU000461"/>
    </source>
</evidence>
<evidence type="ECO:0000256" key="6">
    <source>
        <dbReference type="PIRSR" id="PIRSR602401-1"/>
    </source>
</evidence>
<dbReference type="PANTHER" id="PTHR46206">
    <property type="entry name" value="CYTOCHROME P450"/>
    <property type="match status" value="1"/>
</dbReference>
<keyword evidence="6 7" id="KW-0349">Heme</keyword>
<protein>
    <submittedName>
        <fullName evidence="8">Cytochrome P450</fullName>
    </submittedName>
</protein>
<dbReference type="Gene3D" id="1.10.630.10">
    <property type="entry name" value="Cytochrome P450"/>
    <property type="match status" value="2"/>
</dbReference>
<dbReference type="PRINTS" id="PR00463">
    <property type="entry name" value="EP450I"/>
</dbReference>
<organism evidence="8 9">
    <name type="scientific">Armillaria luteobubalina</name>
    <dbReference type="NCBI Taxonomy" id="153913"/>
    <lineage>
        <taxon>Eukaryota</taxon>
        <taxon>Fungi</taxon>
        <taxon>Dikarya</taxon>
        <taxon>Basidiomycota</taxon>
        <taxon>Agaricomycotina</taxon>
        <taxon>Agaricomycetes</taxon>
        <taxon>Agaricomycetidae</taxon>
        <taxon>Agaricales</taxon>
        <taxon>Marasmiineae</taxon>
        <taxon>Physalacriaceae</taxon>
        <taxon>Armillaria</taxon>
    </lineage>
</organism>
<dbReference type="InterPro" id="IPR002401">
    <property type="entry name" value="Cyt_P450_E_grp-I"/>
</dbReference>
<comment type="caution">
    <text evidence="8">The sequence shown here is derived from an EMBL/GenBank/DDBJ whole genome shotgun (WGS) entry which is preliminary data.</text>
</comment>
<evidence type="ECO:0000256" key="1">
    <source>
        <dbReference type="ARBA" id="ARBA00001971"/>
    </source>
</evidence>
<dbReference type="AlphaFoldDB" id="A0AA39PZW5"/>
<dbReference type="CDD" id="cd11041">
    <property type="entry name" value="CYP503A1-like"/>
    <property type="match status" value="1"/>
</dbReference>
<reference evidence="8" key="1">
    <citation type="submission" date="2023-06" db="EMBL/GenBank/DDBJ databases">
        <authorList>
            <consortium name="Lawrence Berkeley National Laboratory"/>
            <person name="Ahrendt S."/>
            <person name="Sahu N."/>
            <person name="Indic B."/>
            <person name="Wong-Bajracharya J."/>
            <person name="Merenyi Z."/>
            <person name="Ke H.-M."/>
            <person name="Monk M."/>
            <person name="Kocsube S."/>
            <person name="Drula E."/>
            <person name="Lipzen A."/>
            <person name="Balint B."/>
            <person name="Henrissat B."/>
            <person name="Andreopoulos B."/>
            <person name="Martin F.M."/>
            <person name="Harder C.B."/>
            <person name="Rigling D."/>
            <person name="Ford K.L."/>
            <person name="Foster G.D."/>
            <person name="Pangilinan J."/>
            <person name="Papanicolaou A."/>
            <person name="Barry K."/>
            <person name="LaButti K."/>
            <person name="Viragh M."/>
            <person name="Koriabine M."/>
            <person name="Yan M."/>
            <person name="Riley R."/>
            <person name="Champramary S."/>
            <person name="Plett K.L."/>
            <person name="Tsai I.J."/>
            <person name="Slot J."/>
            <person name="Sipos G."/>
            <person name="Plett J."/>
            <person name="Nagy L.G."/>
            <person name="Grigoriev I.V."/>
        </authorList>
    </citation>
    <scope>NUCLEOTIDE SEQUENCE</scope>
    <source>
        <strain evidence="8">HWK02</strain>
    </source>
</reference>
<sequence length="575" mass="64638">MACSVGKNMIHTSRDRIMRAYGLRSSEMTAPSAAKQEGLSQSVSLTGPYAEGSQYCWPGRSPHGPTRVDVIREHVDMLSLLLNRLIAVQGPLYESRKTTVLCTSKWPEISITDIIHAIGTKMLPAMVTGTHGSPRLRIYQVDVRTWVLRGLGIATASLFALQLRKALLTRAKLNHIPTVGSTGLITSWIDAFKFTFHAKAIIEEGYATYYGSAFKVPLIDKWMVVVSGAEKIDDIRKSTLEQLSLLDATIDVEVVRGALTRNIVTCFADVQDEIKAAFEDHIPMTEDWIEVSAYEKILQIVCRASNRMFIGLPICRDPDYIKLNIDYTIDVFVYARIINLFPSILKPRALAKMIKLLDQTIRERLHQENVHGKDWPGKPTFTTALYALATHPECVDTLRNEVESVIEQEGCTKAAMNKMNQLDSFLKEVQRVYGSVGTFGMRRVARSDFVFSDGTVVPAGTDLAVAALATNTDERNYENASEFRPWRSSDKRKEEGESIRHRMVTPSLDFIFFGLGRPACPGRFFAVNELKALMSYVLLNFDVKMDKPPSSMWLASDQLIDQKSKVLFRKRLRTP</sequence>
<keyword evidence="3 6" id="KW-0479">Metal-binding</keyword>
<evidence type="ECO:0000256" key="5">
    <source>
        <dbReference type="ARBA" id="ARBA00023004"/>
    </source>
</evidence>
<proteinExistence type="inferred from homology"/>
<dbReference type="Pfam" id="PF00067">
    <property type="entry name" value="p450"/>
    <property type="match status" value="1"/>
</dbReference>
<keyword evidence="7" id="KW-0503">Monooxygenase</keyword>
<dbReference type="GO" id="GO:0004497">
    <property type="term" value="F:monooxygenase activity"/>
    <property type="evidence" value="ECO:0007669"/>
    <property type="project" value="UniProtKB-KW"/>
</dbReference>
<accession>A0AA39PZW5</accession>
<evidence type="ECO:0000256" key="4">
    <source>
        <dbReference type="ARBA" id="ARBA00023002"/>
    </source>
</evidence>
<dbReference type="GO" id="GO:0020037">
    <property type="term" value="F:heme binding"/>
    <property type="evidence" value="ECO:0007669"/>
    <property type="project" value="InterPro"/>
</dbReference>
<keyword evidence="5 6" id="KW-0408">Iron</keyword>
<dbReference type="Proteomes" id="UP001175228">
    <property type="component" value="Unassembled WGS sequence"/>
</dbReference>
<dbReference type="InterPro" id="IPR036396">
    <property type="entry name" value="Cyt_P450_sf"/>
</dbReference>
<dbReference type="SUPFAM" id="SSF48264">
    <property type="entry name" value="Cytochrome P450"/>
    <property type="match status" value="1"/>
</dbReference>
<comment type="similarity">
    <text evidence="2 7">Belongs to the cytochrome P450 family.</text>
</comment>
<gene>
    <name evidence="8" type="ORF">EDD18DRAFT_1108425</name>
</gene>
<dbReference type="InterPro" id="IPR017972">
    <property type="entry name" value="Cyt_P450_CS"/>
</dbReference>
<dbReference type="GO" id="GO:0016705">
    <property type="term" value="F:oxidoreductase activity, acting on paired donors, with incorporation or reduction of molecular oxygen"/>
    <property type="evidence" value="ECO:0007669"/>
    <property type="project" value="InterPro"/>
</dbReference>
<dbReference type="EMBL" id="JAUEPU010000026">
    <property type="protein sequence ID" value="KAK0493224.1"/>
    <property type="molecule type" value="Genomic_DNA"/>
</dbReference>
<comment type="cofactor">
    <cofactor evidence="1 6">
        <name>heme</name>
        <dbReference type="ChEBI" id="CHEBI:30413"/>
    </cofactor>
</comment>
<name>A0AA39PZW5_9AGAR</name>
<dbReference type="InterPro" id="IPR001128">
    <property type="entry name" value="Cyt_P450"/>
</dbReference>
<dbReference type="PROSITE" id="PS00086">
    <property type="entry name" value="CYTOCHROME_P450"/>
    <property type="match status" value="1"/>
</dbReference>